<keyword evidence="4" id="KW-1185">Reference proteome</keyword>
<feature type="region of interest" description="Disordered" evidence="2">
    <location>
        <begin position="507"/>
        <end position="542"/>
    </location>
</feature>
<feature type="region of interest" description="Disordered" evidence="2">
    <location>
        <begin position="560"/>
        <end position="579"/>
    </location>
</feature>
<name>A0A8J8T976_HALGN</name>
<comment type="caution">
    <text evidence="3">The sequence shown here is derived from an EMBL/GenBank/DDBJ whole genome shotgun (WGS) entry which is preliminary data.</text>
</comment>
<feature type="compositionally biased region" description="Acidic residues" evidence="2">
    <location>
        <begin position="21"/>
        <end position="35"/>
    </location>
</feature>
<evidence type="ECO:0000256" key="2">
    <source>
        <dbReference type="SAM" id="MobiDB-lite"/>
    </source>
</evidence>
<dbReference type="OrthoDB" id="312996at2759"/>
<evidence type="ECO:0000313" key="4">
    <source>
        <dbReference type="Proteomes" id="UP000785679"/>
    </source>
</evidence>
<dbReference type="Proteomes" id="UP000785679">
    <property type="component" value="Unassembled WGS sequence"/>
</dbReference>
<feature type="compositionally biased region" description="Acidic residues" evidence="2">
    <location>
        <begin position="941"/>
        <end position="962"/>
    </location>
</feature>
<feature type="compositionally biased region" description="Acidic residues" evidence="2">
    <location>
        <begin position="64"/>
        <end position="80"/>
    </location>
</feature>
<feature type="compositionally biased region" description="Polar residues" evidence="2">
    <location>
        <begin position="661"/>
        <end position="671"/>
    </location>
</feature>
<feature type="coiled-coil region" evidence="1">
    <location>
        <begin position="424"/>
        <end position="451"/>
    </location>
</feature>
<feature type="compositionally biased region" description="Basic and acidic residues" evidence="2">
    <location>
        <begin position="883"/>
        <end position="904"/>
    </location>
</feature>
<feature type="region of interest" description="Disordered" evidence="2">
    <location>
        <begin position="1258"/>
        <end position="1349"/>
    </location>
</feature>
<feature type="coiled-coil region" evidence="1">
    <location>
        <begin position="587"/>
        <end position="635"/>
    </location>
</feature>
<feature type="compositionally biased region" description="Acidic residues" evidence="2">
    <location>
        <begin position="1274"/>
        <end position="1289"/>
    </location>
</feature>
<protein>
    <submittedName>
        <fullName evidence="3">Uncharacterized protein</fullName>
    </submittedName>
</protein>
<keyword evidence="1" id="KW-0175">Coiled coil</keyword>
<feature type="compositionally biased region" description="Polar residues" evidence="2">
    <location>
        <begin position="126"/>
        <end position="137"/>
    </location>
</feature>
<dbReference type="EMBL" id="RRYP01000588">
    <property type="protein sequence ID" value="TNV87182.1"/>
    <property type="molecule type" value="Genomic_DNA"/>
</dbReference>
<feature type="compositionally biased region" description="Polar residues" evidence="2">
    <location>
        <begin position="1"/>
        <end position="12"/>
    </location>
</feature>
<feature type="region of interest" description="Disordered" evidence="2">
    <location>
        <begin position="877"/>
        <end position="1000"/>
    </location>
</feature>
<feature type="region of interest" description="Disordered" evidence="2">
    <location>
        <begin position="1105"/>
        <end position="1137"/>
    </location>
</feature>
<feature type="region of interest" description="Disordered" evidence="2">
    <location>
        <begin position="1"/>
        <end position="137"/>
    </location>
</feature>
<accession>A0A8J8T976</accession>
<feature type="region of interest" description="Disordered" evidence="2">
    <location>
        <begin position="650"/>
        <end position="680"/>
    </location>
</feature>
<feature type="compositionally biased region" description="Basic and acidic residues" evidence="2">
    <location>
        <begin position="985"/>
        <end position="994"/>
    </location>
</feature>
<evidence type="ECO:0000256" key="1">
    <source>
        <dbReference type="SAM" id="Coils"/>
    </source>
</evidence>
<gene>
    <name evidence="3" type="ORF">FGO68_gene9481</name>
</gene>
<sequence length="1349" mass="151738">MMKQRQQPSSKGGKNHYSIPADDDEIEEQYIDDAFDNNGNNMADDDDEEDSQPKMGGGRRRDRDEDEDEDEEEEDIEGGDLVEGGVTVEGMDEEDQEAMPAGGVAGTRGRRIKPMGGNNKNDESMSRGTPGNAASQHQPYEAMQMANGQSRLNPLQGSSNSAGIMNNNNGSQQNKLRPASAKTGFDNNQNGAAYGMQMQQWNPQQQQIDPNLPTNQYSYQQMPMSQGSLMAQGGYAPYGIPAPQFMFQGSPQAAQILMKKRPITANRIRNNIGGFGAMTKKASFPPKNPSTMDLEVSRMRPRNIKQERERLYDDAMRQKMVSNMLKDENLKLKTKIHILESEIIKKEKLVDDLLLQQDNYQLASASGGMAGVAASTKNALGQKLKLESHLATNLKRKIKELQSTVALKSGEVESLKRHIKSTKISEIEIEMKLYIDECARLRQQLEEVIRSKDTFADPQEVRIIEERFQQQDMLIGNLRGENNDLVMTLNQRDQEILQLRETVEKSKKVTSKDAQKLKRSLKDKEKDVSKMREELKAQRQQNEEFRNKIEELVRQRQNLNNSNSQYGGGRPSTSHAASSIVDDSHKVRELNGVITQLQSKLQERQNELNKEHQEKNKYKDLYETYQSQVASLQVQLEQAGVKVQLQPQQQQAKAQRLQSANPNNKQSNKPQSAMPKKTVPRVDPKHLEDIFLELKLKLQVKGFHAYQIKDYFFKPYSSEQQVTITKLKDMFELNGFSEKKSELLARYLIEPFDKPQVEYDAERSASQRNIIASLEEAVGHYKVYGTNDSQGLIKKIQKLLAGCRETLKETLELEDYEEEGAIPASAIRESFSNLEIDIDDELLNFIFYVIYQKSESIDKLRYSVLFELLDGKLPGLNATSSEGGRKRPESSSPEKLKARNKEKFSGAQIAAESADGGHSQSQVEKKETKNSAKGGKPPVDDNYEEEFEKLLDKDDEEGEDEVTGDRKGAQGIQFHQDSEDADGGQQKENDKKEEDNEDDYIDEEEMLDIAERCFVKIADAILEAGVSVRQAFQPFIIRDEIEGEALELLSPIGFLEGVKDIGVTDFEEVEIACLMRVLTKADLENAILLRELIVIMENFGIQDDENTQMDTSQNEGGDSGAKKSSPTKKKKKANAGPGLDLSQLDEKSIKILAKLMLALMELNVTLYDFFDGAIFEQLVKTKTKQNTVEIIEAKHFFELLHKRGVRKSEKAHENLQRFLQLDPNYPQLIMLKKVAKALDEMAKNEELMEGILAAAVGMDGEDEEGGRVGGGEIEQPEGELRDDLEDDEEGNQRLGTIGEDGDEDKHIYDTNMGGGGKTQQSKKTPGEGSAAGLKAEKSGEGQYEEDYEF</sequence>
<feature type="compositionally biased region" description="Low complexity" evidence="2">
    <location>
        <begin position="650"/>
        <end position="660"/>
    </location>
</feature>
<organism evidence="3 4">
    <name type="scientific">Halteria grandinella</name>
    <dbReference type="NCBI Taxonomy" id="5974"/>
    <lineage>
        <taxon>Eukaryota</taxon>
        <taxon>Sar</taxon>
        <taxon>Alveolata</taxon>
        <taxon>Ciliophora</taxon>
        <taxon>Intramacronucleata</taxon>
        <taxon>Spirotrichea</taxon>
        <taxon>Stichotrichia</taxon>
        <taxon>Sporadotrichida</taxon>
        <taxon>Halteriidae</taxon>
        <taxon>Halteria</taxon>
    </lineage>
</organism>
<evidence type="ECO:0000313" key="3">
    <source>
        <dbReference type="EMBL" id="TNV87182.1"/>
    </source>
</evidence>
<reference evidence="3" key="1">
    <citation type="submission" date="2019-06" db="EMBL/GenBank/DDBJ databases">
        <authorList>
            <person name="Zheng W."/>
        </authorList>
    </citation>
    <scope>NUCLEOTIDE SEQUENCE</scope>
    <source>
        <strain evidence="3">QDHG01</strain>
    </source>
</reference>
<proteinExistence type="predicted"/>